<keyword evidence="1" id="KW-0812">Transmembrane</keyword>
<gene>
    <name evidence="3" type="ORF">H9806_05405</name>
</gene>
<evidence type="ECO:0000256" key="1">
    <source>
        <dbReference type="SAM" id="Phobius"/>
    </source>
</evidence>
<dbReference type="EMBL" id="JAHLFT010000070">
    <property type="protein sequence ID" value="MBU3828552.1"/>
    <property type="molecule type" value="Genomic_DNA"/>
</dbReference>
<evidence type="ECO:0000313" key="3">
    <source>
        <dbReference type="EMBL" id="MBU3828552.1"/>
    </source>
</evidence>
<sequence>MDHKRIEWLFLIVFLLIDIYLGVEILRSPVNLSNSNANTANTNIRTEMKADGIDLPNNISKTQSSGYYLAAKNNDYLNKKISTLSQVNVNYSKGNNLLTATPKNAIEVKGTRDEILNKIIKFKNDPRNVPFGKEYKYEPTMSGDNNYIFVQSSEYGNIYDTNAQLIVNVKNNMIDNYALTYLGPVSPVRELQSTISPWHAIKAMYTDRELSNNSRVIKIKLSYSKLIEVRGSTILLPSWLVWVENKTTKNITLKRVNAFTSQIIQTNTAYNVEK</sequence>
<keyword evidence="1" id="KW-0472">Membrane</keyword>
<proteinExistence type="predicted"/>
<dbReference type="Pfam" id="PF09648">
    <property type="entry name" value="YycI"/>
    <property type="match status" value="1"/>
</dbReference>
<name>A0A9E2KT20_9LACO</name>
<keyword evidence="1" id="KW-1133">Transmembrane helix</keyword>
<reference evidence="3" key="2">
    <citation type="submission" date="2021-04" db="EMBL/GenBank/DDBJ databases">
        <authorList>
            <person name="Gilroy R."/>
        </authorList>
    </citation>
    <scope>NUCLEOTIDE SEQUENCE</scope>
    <source>
        <strain evidence="3">F6-686</strain>
    </source>
</reference>
<dbReference type="Proteomes" id="UP000823844">
    <property type="component" value="Unassembled WGS sequence"/>
</dbReference>
<reference evidence="3" key="1">
    <citation type="journal article" date="2021" name="PeerJ">
        <title>Extensive microbial diversity within the chicken gut microbiome revealed by metagenomics and culture.</title>
        <authorList>
            <person name="Gilroy R."/>
            <person name="Ravi A."/>
            <person name="Getino M."/>
            <person name="Pursley I."/>
            <person name="Horton D.L."/>
            <person name="Alikhan N.F."/>
            <person name="Baker D."/>
            <person name="Gharbi K."/>
            <person name="Hall N."/>
            <person name="Watson M."/>
            <person name="Adriaenssens E.M."/>
            <person name="Foster-Nyarko E."/>
            <person name="Jarju S."/>
            <person name="Secka A."/>
            <person name="Antonio M."/>
            <person name="Oren A."/>
            <person name="Chaudhuri R.R."/>
            <person name="La Ragione R."/>
            <person name="Hildebrand F."/>
            <person name="Pallen M.J."/>
        </authorList>
    </citation>
    <scope>NUCLEOTIDE SEQUENCE</scope>
    <source>
        <strain evidence="3">F6-686</strain>
    </source>
</reference>
<evidence type="ECO:0000313" key="4">
    <source>
        <dbReference type="Proteomes" id="UP000823844"/>
    </source>
</evidence>
<evidence type="ECO:0000259" key="2">
    <source>
        <dbReference type="Pfam" id="PF09648"/>
    </source>
</evidence>
<protein>
    <submittedName>
        <fullName evidence="3">Two-component system regulatory protein YycI</fullName>
    </submittedName>
</protein>
<feature type="domain" description="Regulatory protein YycH-like" evidence="2">
    <location>
        <begin position="36"/>
        <end position="259"/>
    </location>
</feature>
<feature type="transmembrane region" description="Helical" evidence="1">
    <location>
        <begin position="6"/>
        <end position="26"/>
    </location>
</feature>
<comment type="caution">
    <text evidence="3">The sequence shown here is derived from an EMBL/GenBank/DDBJ whole genome shotgun (WGS) entry which is preliminary data.</text>
</comment>
<dbReference type="GO" id="GO:0016020">
    <property type="term" value="C:membrane"/>
    <property type="evidence" value="ECO:0007669"/>
    <property type="project" value="InterPro"/>
</dbReference>
<accession>A0A9E2KT20</accession>
<dbReference type="AlphaFoldDB" id="A0A9E2KT20"/>
<dbReference type="InterPro" id="IPR018604">
    <property type="entry name" value="YycI-like"/>
</dbReference>
<organism evidence="3 4">
    <name type="scientific">Candidatus Lactobacillus pullistercoris</name>
    <dbReference type="NCBI Taxonomy" id="2838636"/>
    <lineage>
        <taxon>Bacteria</taxon>
        <taxon>Bacillati</taxon>
        <taxon>Bacillota</taxon>
        <taxon>Bacilli</taxon>
        <taxon>Lactobacillales</taxon>
        <taxon>Lactobacillaceae</taxon>
        <taxon>Lactobacillus</taxon>
    </lineage>
</organism>
<dbReference type="Gene3D" id="2.40.128.690">
    <property type="entry name" value="YycH protein, domain 3-like"/>
    <property type="match status" value="1"/>
</dbReference>